<dbReference type="SUPFAM" id="SSF52799">
    <property type="entry name" value="(Phosphotyrosine protein) phosphatases II"/>
    <property type="match status" value="1"/>
</dbReference>
<accession>A0A1B9GHC1</accession>
<evidence type="ECO:0000256" key="2">
    <source>
        <dbReference type="ARBA" id="ARBA00022490"/>
    </source>
</evidence>
<keyword evidence="3" id="KW-0378">Hydrolase</keyword>
<evidence type="ECO:0000313" key="6">
    <source>
        <dbReference type="Proteomes" id="UP000092666"/>
    </source>
</evidence>
<keyword evidence="2" id="KW-0963">Cytoplasm</keyword>
<proteinExistence type="predicted"/>
<feature type="compositionally biased region" description="Basic and acidic residues" evidence="4">
    <location>
        <begin position="229"/>
        <end position="245"/>
    </location>
</feature>
<dbReference type="Gene3D" id="3.90.190.10">
    <property type="entry name" value="Protein tyrosine phosphatase superfamily"/>
    <property type="match status" value="1"/>
</dbReference>
<comment type="subcellular location">
    <subcellularLocation>
        <location evidence="1">Cytoplasm</location>
    </subcellularLocation>
</comment>
<evidence type="ECO:0000313" key="5">
    <source>
        <dbReference type="EMBL" id="OCF30433.1"/>
    </source>
</evidence>
<dbReference type="FunFam" id="3.90.190.10:FF:000035">
    <property type="entry name" value="Tyrosine phosphatase, putative"/>
    <property type="match status" value="1"/>
</dbReference>
<dbReference type="CDD" id="cd14501">
    <property type="entry name" value="PFA-DSP"/>
    <property type="match status" value="1"/>
</dbReference>
<dbReference type="EMBL" id="KI669517">
    <property type="protein sequence ID" value="OCF30433.1"/>
    <property type="molecule type" value="Genomic_DNA"/>
</dbReference>
<reference evidence="5 6" key="1">
    <citation type="submission" date="2013-07" db="EMBL/GenBank/DDBJ databases">
        <title>The Genome Sequence of Cryptococcus heveanensis BCC8398.</title>
        <authorList>
            <consortium name="The Broad Institute Genome Sequencing Platform"/>
            <person name="Cuomo C."/>
            <person name="Litvintseva A."/>
            <person name="Chen Y."/>
            <person name="Heitman J."/>
            <person name="Sun S."/>
            <person name="Springer D."/>
            <person name="Dromer F."/>
            <person name="Young S.K."/>
            <person name="Zeng Q."/>
            <person name="Gargeya S."/>
            <person name="Fitzgerald M."/>
            <person name="Abouelleil A."/>
            <person name="Alvarado L."/>
            <person name="Berlin A.M."/>
            <person name="Chapman S.B."/>
            <person name="Dewar J."/>
            <person name="Goldberg J."/>
            <person name="Griggs A."/>
            <person name="Gujja S."/>
            <person name="Hansen M."/>
            <person name="Howarth C."/>
            <person name="Imamovic A."/>
            <person name="Larimer J."/>
            <person name="McCowan C."/>
            <person name="Murphy C."/>
            <person name="Pearson M."/>
            <person name="Priest M."/>
            <person name="Roberts A."/>
            <person name="Saif S."/>
            <person name="Shea T."/>
            <person name="Sykes S."/>
            <person name="Wortman J."/>
            <person name="Nusbaum C."/>
            <person name="Birren B."/>
        </authorList>
    </citation>
    <scope>NUCLEOTIDE SEQUENCE [LARGE SCALE GENOMIC DNA]</scope>
    <source>
        <strain evidence="5 6">BCC8398</strain>
    </source>
</reference>
<gene>
    <name evidence="5" type="ORF">I316_07920</name>
</gene>
<dbReference type="PANTHER" id="PTHR31126">
    <property type="entry name" value="TYROSINE-PROTEIN PHOSPHATASE"/>
    <property type="match status" value="1"/>
</dbReference>
<protein>
    <submittedName>
        <fullName evidence="5">Protein-tyrosine-phosphatase</fullName>
    </submittedName>
</protein>
<keyword evidence="6" id="KW-1185">Reference proteome</keyword>
<dbReference type="STRING" id="1296120.A0A1B9GHC1"/>
<dbReference type="Pfam" id="PF03162">
    <property type="entry name" value="Y_phosphatase2"/>
    <property type="match status" value="1"/>
</dbReference>
<reference evidence="6" key="2">
    <citation type="submission" date="2013-12" db="EMBL/GenBank/DDBJ databases">
        <title>Evolution of pathogenesis and genome organization in the Tremellales.</title>
        <authorList>
            <person name="Cuomo C."/>
            <person name="Litvintseva A."/>
            <person name="Heitman J."/>
            <person name="Chen Y."/>
            <person name="Sun S."/>
            <person name="Springer D."/>
            <person name="Dromer F."/>
            <person name="Young S."/>
            <person name="Zeng Q."/>
            <person name="Chapman S."/>
            <person name="Gujja S."/>
            <person name="Saif S."/>
            <person name="Birren B."/>
        </authorList>
    </citation>
    <scope>NUCLEOTIDE SEQUENCE [LARGE SCALE GENOMIC DNA]</scope>
    <source>
        <strain evidence="6">BCC8398</strain>
    </source>
</reference>
<feature type="region of interest" description="Disordered" evidence="4">
    <location>
        <begin position="172"/>
        <end position="310"/>
    </location>
</feature>
<dbReference type="InterPro" id="IPR029021">
    <property type="entry name" value="Prot-tyrosine_phosphatase-like"/>
</dbReference>
<feature type="compositionally biased region" description="Basic and acidic residues" evidence="4">
    <location>
        <begin position="284"/>
        <end position="300"/>
    </location>
</feature>
<dbReference type="GO" id="GO:0016791">
    <property type="term" value="F:phosphatase activity"/>
    <property type="evidence" value="ECO:0007669"/>
    <property type="project" value="TreeGrafter"/>
</dbReference>
<evidence type="ECO:0000256" key="3">
    <source>
        <dbReference type="ARBA" id="ARBA00022801"/>
    </source>
</evidence>
<evidence type="ECO:0000256" key="1">
    <source>
        <dbReference type="ARBA" id="ARBA00004496"/>
    </source>
</evidence>
<dbReference type="AlphaFoldDB" id="A0A1B9GHC1"/>
<organism evidence="5 6">
    <name type="scientific">Kwoniella heveanensis BCC8398</name>
    <dbReference type="NCBI Taxonomy" id="1296120"/>
    <lineage>
        <taxon>Eukaryota</taxon>
        <taxon>Fungi</taxon>
        <taxon>Dikarya</taxon>
        <taxon>Basidiomycota</taxon>
        <taxon>Agaricomycotina</taxon>
        <taxon>Tremellomycetes</taxon>
        <taxon>Tremellales</taxon>
        <taxon>Cryptococcaceae</taxon>
        <taxon>Kwoniella</taxon>
    </lineage>
</organism>
<sequence length="310" mass="33663">MSSKAASGPSLIHVPNLFSIVEPGVYRCASPTAAQIPYLASLSLKTIVSLTPEHPIKPLLTFTRGTGVDFIHLGLTLWRPYGTEWQPVRDEVVKTTLEKYVLDTRAHPVLLIDPIGVHQTGCVVGALRMIQGWNFASTLVEYRAHAGSKHRYADEQYIELFDPDIVNLPPPQCRPQWWFDPSTSSASSSSEEDEEITEFQINGTETGSAVIESNGDKEHITKGQTKPEGQSESRSRPGTERDKAKGVGVGLESERSDEGEGEGESPATVQRQVDGIVPGQQAAKEIDRDVASSRGEEDGMKTVGGKLQGG</sequence>
<dbReference type="GO" id="GO:0005737">
    <property type="term" value="C:cytoplasm"/>
    <property type="evidence" value="ECO:0007669"/>
    <property type="project" value="UniProtKB-SubCell"/>
</dbReference>
<name>A0A1B9GHC1_9TREE</name>
<dbReference type="InterPro" id="IPR004861">
    <property type="entry name" value="Siw14-like"/>
</dbReference>
<dbReference type="Proteomes" id="UP000092666">
    <property type="component" value="Unassembled WGS sequence"/>
</dbReference>
<dbReference type="OrthoDB" id="6375174at2759"/>
<dbReference type="PANTHER" id="PTHR31126:SF18">
    <property type="entry name" value="PROTEIN-TYROSINE-PHOSPHATASE"/>
    <property type="match status" value="1"/>
</dbReference>
<evidence type="ECO:0000256" key="4">
    <source>
        <dbReference type="SAM" id="MobiDB-lite"/>
    </source>
</evidence>